<accession>A0ABP1EE56</accession>
<organism evidence="2 3">
    <name type="scientific">Tenacibaculum platacis</name>
    <dbReference type="NCBI Taxonomy" id="3137852"/>
    <lineage>
        <taxon>Bacteria</taxon>
        <taxon>Pseudomonadati</taxon>
        <taxon>Bacteroidota</taxon>
        <taxon>Flavobacteriia</taxon>
        <taxon>Flavobacteriales</taxon>
        <taxon>Flavobacteriaceae</taxon>
        <taxon>Tenacibaculum</taxon>
    </lineage>
</organism>
<dbReference type="EMBL" id="CAXIXY010000003">
    <property type="protein sequence ID" value="CAL2075407.1"/>
    <property type="molecule type" value="Genomic_DNA"/>
</dbReference>
<evidence type="ECO:0000313" key="3">
    <source>
        <dbReference type="Proteomes" id="UP001497416"/>
    </source>
</evidence>
<sequence>MKFGVLSIIIAIIGIFLTIKFNIETAELFRTQILELNNKSDITPIIIKTDVTSKIIIITIALIGIFLGVKSIKSKSKLGIVGIVLSIVLLVLGFIPIWQYFLQDSTLDINFIN</sequence>
<name>A0ABP1EE56_9FLAO</name>
<evidence type="ECO:0000313" key="2">
    <source>
        <dbReference type="EMBL" id="CAL2075407.1"/>
    </source>
</evidence>
<dbReference type="Proteomes" id="UP001497416">
    <property type="component" value="Unassembled WGS sequence"/>
</dbReference>
<comment type="caution">
    <text evidence="2">The sequence shown here is derived from an EMBL/GenBank/DDBJ whole genome shotgun (WGS) entry which is preliminary data.</text>
</comment>
<feature type="transmembrane region" description="Helical" evidence="1">
    <location>
        <begin position="78"/>
        <end position="101"/>
    </location>
</feature>
<feature type="transmembrane region" description="Helical" evidence="1">
    <location>
        <begin position="5"/>
        <end position="23"/>
    </location>
</feature>
<feature type="transmembrane region" description="Helical" evidence="1">
    <location>
        <begin position="51"/>
        <end position="69"/>
    </location>
</feature>
<reference evidence="2 3" key="1">
    <citation type="submission" date="2024-05" db="EMBL/GenBank/DDBJ databases">
        <authorList>
            <person name="Duchaud E."/>
        </authorList>
    </citation>
    <scope>NUCLEOTIDE SEQUENCE [LARGE SCALE GENOMIC DNA]</scope>
    <source>
        <strain evidence="2">Ena-SAMPLE-TAB-13-05-2024-13:56:06:370-140302</strain>
    </source>
</reference>
<keyword evidence="1" id="KW-1133">Transmembrane helix</keyword>
<gene>
    <name evidence="2" type="ORF">T190607A01A_10186</name>
</gene>
<dbReference type="RefSeq" id="WP_348709679.1">
    <property type="nucleotide sequence ID" value="NZ_CAXIXY010000003.1"/>
</dbReference>
<proteinExistence type="predicted"/>
<protein>
    <submittedName>
        <fullName evidence="2">Uncharacterized protein</fullName>
    </submittedName>
</protein>
<keyword evidence="1" id="KW-0812">Transmembrane</keyword>
<keyword evidence="1" id="KW-0472">Membrane</keyword>
<keyword evidence="3" id="KW-1185">Reference proteome</keyword>
<evidence type="ECO:0000256" key="1">
    <source>
        <dbReference type="SAM" id="Phobius"/>
    </source>
</evidence>